<feature type="region of interest" description="Disordered" evidence="1">
    <location>
        <begin position="1"/>
        <end position="29"/>
    </location>
</feature>
<name>A0A840YER5_9PROT</name>
<reference evidence="2 3" key="1">
    <citation type="submission" date="2020-08" db="EMBL/GenBank/DDBJ databases">
        <title>Genomic Encyclopedia of Type Strains, Phase IV (KMG-IV): sequencing the most valuable type-strain genomes for metagenomic binning, comparative biology and taxonomic classification.</title>
        <authorList>
            <person name="Goeker M."/>
        </authorList>
    </citation>
    <scope>NUCLEOTIDE SEQUENCE [LARGE SCALE GENOMIC DNA]</scope>
    <source>
        <strain evidence="2 3">DSM 25622</strain>
    </source>
</reference>
<evidence type="ECO:0000313" key="2">
    <source>
        <dbReference type="EMBL" id="MBB5694867.1"/>
    </source>
</evidence>
<protein>
    <recommendedName>
        <fullName evidence="4">Methyltransferase domain-containing protein</fullName>
    </recommendedName>
</protein>
<sequence>MSPRDAMLPRFSAPAADRRHDNSPPQPSRRLTLTELANRYGSDKGDEIRDRHGYTYVYDLIFGPSRDKPIVLLEIGLAIGGPETSAGRLERRVDSPSVAMWLEYFTEAQIVGFDISDFSHIRHERFSFVRGDAGDRDHLHRLSEAAPAFDIIIDDGSHASYHQQHCLKHLWPSLKSGGLYIIEDLHWQSPVYEAALPDVPRSADLFESAFRHERLFDSALFSSEELARLRTEVETFSIFRDVVAGVSVPKLLVLRKRGEGGAQSVRASSPLTSGAERSVRRELRSFDLFDTLIARRCVQPHAVFDLVEQRLGLTGFAALRIAAEAGIAHREYTLQDIYDAMALRWPDLTDRLSEARDLEIETEIENLFPIPENIAKVSPGDIVVSDMYLPADVVEVLVRSVAGLRDAGVYVSSHGKRRGTVWKALEEQFRITHHLGDNPDTDIVSPTKFGIPATLTRVAEMTAMEASVAGRGLPSLARAMREARLRSWHGEHDARQLQLLQVGVNLPMLLVAAVLVLRAARERDVSRILASGRDCYLWSHLLRFLQDEFAPGVQTEYFFTGRIPRSFPSVSYAGYVRHLLKGEKAFVLDICGTGWSLQRMCEQLDLTNVQPVLIQMIGDQSLRRRYEGWGPTRCSASLLTLLDSDRPFDNEIAELANPAPHPTVLDVALKDGQAAPLFADIQASREELRTNKIQDEAFLSSSCFFLGRPVLDELSRAPSDLLSATLEALYGSYDQFRDAFAGRIPEHRLQDAAVCRLLAEMGEKWRSRAA</sequence>
<gene>
    <name evidence="2" type="ORF">FHS87_002919</name>
</gene>
<organism evidence="2 3">
    <name type="scientific">Muricoccus pecuniae</name>
    <dbReference type="NCBI Taxonomy" id="693023"/>
    <lineage>
        <taxon>Bacteria</taxon>
        <taxon>Pseudomonadati</taxon>
        <taxon>Pseudomonadota</taxon>
        <taxon>Alphaproteobacteria</taxon>
        <taxon>Acetobacterales</taxon>
        <taxon>Roseomonadaceae</taxon>
        <taxon>Muricoccus</taxon>
    </lineage>
</organism>
<evidence type="ECO:0000313" key="3">
    <source>
        <dbReference type="Proteomes" id="UP000580654"/>
    </source>
</evidence>
<evidence type="ECO:0008006" key="4">
    <source>
        <dbReference type="Google" id="ProtNLM"/>
    </source>
</evidence>
<comment type="caution">
    <text evidence="2">The sequence shown here is derived from an EMBL/GenBank/DDBJ whole genome shotgun (WGS) entry which is preliminary data.</text>
</comment>
<dbReference type="RefSeq" id="WP_184519650.1">
    <property type="nucleotide sequence ID" value="NZ_JACIJD010000012.1"/>
</dbReference>
<dbReference type="InterPro" id="IPR029063">
    <property type="entry name" value="SAM-dependent_MTases_sf"/>
</dbReference>
<dbReference type="Proteomes" id="UP000580654">
    <property type="component" value="Unassembled WGS sequence"/>
</dbReference>
<dbReference type="EMBL" id="JACIJD010000012">
    <property type="protein sequence ID" value="MBB5694867.1"/>
    <property type="molecule type" value="Genomic_DNA"/>
</dbReference>
<evidence type="ECO:0000256" key="1">
    <source>
        <dbReference type="SAM" id="MobiDB-lite"/>
    </source>
</evidence>
<accession>A0A840YER5</accession>
<dbReference type="SUPFAM" id="SSF53335">
    <property type="entry name" value="S-adenosyl-L-methionine-dependent methyltransferases"/>
    <property type="match status" value="1"/>
</dbReference>
<dbReference type="AlphaFoldDB" id="A0A840YER5"/>
<dbReference type="Gene3D" id="3.40.50.150">
    <property type="entry name" value="Vaccinia Virus protein VP39"/>
    <property type="match status" value="1"/>
</dbReference>
<keyword evidence="3" id="KW-1185">Reference proteome</keyword>
<proteinExistence type="predicted"/>